<reference evidence="1 2" key="1">
    <citation type="submission" date="2020-08" db="EMBL/GenBank/DDBJ databases">
        <title>Sequencing the genomes of 1000 actinobacteria strains.</title>
        <authorList>
            <person name="Klenk H.-P."/>
        </authorList>
    </citation>
    <scope>NUCLEOTIDE SEQUENCE [LARGE SCALE GENOMIC DNA]</scope>
    <source>
        <strain evidence="1 2">DSM 102030</strain>
    </source>
</reference>
<dbReference type="EMBL" id="JACHJT010000001">
    <property type="protein sequence ID" value="MBB4933138.1"/>
    <property type="molecule type" value="Genomic_DNA"/>
</dbReference>
<evidence type="ECO:0000313" key="1">
    <source>
        <dbReference type="EMBL" id="MBB4933138.1"/>
    </source>
</evidence>
<evidence type="ECO:0000313" key="2">
    <source>
        <dbReference type="Proteomes" id="UP000523007"/>
    </source>
</evidence>
<protein>
    <submittedName>
        <fullName evidence="1">Uncharacterized protein</fullName>
    </submittedName>
</protein>
<accession>A0A7W7RJG8</accession>
<organism evidence="1 2">
    <name type="scientific">Lipingzhangella halophila</name>
    <dbReference type="NCBI Taxonomy" id="1783352"/>
    <lineage>
        <taxon>Bacteria</taxon>
        <taxon>Bacillati</taxon>
        <taxon>Actinomycetota</taxon>
        <taxon>Actinomycetes</taxon>
        <taxon>Streptosporangiales</taxon>
        <taxon>Nocardiopsidaceae</taxon>
        <taxon>Lipingzhangella</taxon>
    </lineage>
</organism>
<keyword evidence="2" id="KW-1185">Reference proteome</keyword>
<proteinExistence type="predicted"/>
<comment type="caution">
    <text evidence="1">The sequence shown here is derived from an EMBL/GenBank/DDBJ whole genome shotgun (WGS) entry which is preliminary data.</text>
</comment>
<sequence length="49" mass="5644">MAEDFIRIESTFPPGMSDVIDPGTIAETYWSLVTRRDRREEVMTPSPSR</sequence>
<dbReference type="Proteomes" id="UP000523007">
    <property type="component" value="Unassembled WGS sequence"/>
</dbReference>
<dbReference type="AlphaFoldDB" id="A0A7W7RJG8"/>
<gene>
    <name evidence="1" type="ORF">F4561_003958</name>
</gene>
<dbReference type="RefSeq" id="WP_184580799.1">
    <property type="nucleotide sequence ID" value="NZ_JACHJT010000001.1"/>
</dbReference>
<name>A0A7W7RJG8_9ACTN</name>